<dbReference type="EMBL" id="JBDIML010000001">
    <property type="protein sequence ID" value="MEN2765719.1"/>
    <property type="molecule type" value="Genomic_DNA"/>
</dbReference>
<dbReference type="Gene3D" id="3.90.1200.10">
    <property type="match status" value="1"/>
</dbReference>
<sequence length="339" mass="40169">MEYIRRVLETYNIYPLEIDKISKRLYRIKGHNQVYALKKSSLTSDTLPLWLNNYQIANALNLVHILPVYLNRSGDLQTEQDGDIYYLTPWIQSVNRANSLEKIYQSLGLIHAKTRQVNRISDKPRQDIRESFLIYKQKMTDLKKDLLKHVERFEQRHFMSPIELLVCTQYRDVVHACYLLDRRLNQYLDQLEELTEWRICLCHGRLIPEHILQNDHTYLVNWEHASYKHPIDDLTTLLGANAINYDAETKDLMQEFNHYMDENKLENHELNLLGIYLLDPTAYITLIDQFTSTASEKSMIEQVVQIQRLHRQLLFGVQFSEHITAEYEMLSFDESSSDA</sequence>
<organism evidence="2 3">
    <name type="scientific">Ornithinibacillus xuwenensis</name>
    <dbReference type="NCBI Taxonomy" id="3144668"/>
    <lineage>
        <taxon>Bacteria</taxon>
        <taxon>Bacillati</taxon>
        <taxon>Bacillota</taxon>
        <taxon>Bacilli</taxon>
        <taxon>Bacillales</taxon>
        <taxon>Bacillaceae</taxon>
        <taxon>Ornithinibacillus</taxon>
    </lineage>
</organism>
<evidence type="ECO:0000313" key="3">
    <source>
        <dbReference type="Proteomes" id="UP001444625"/>
    </source>
</evidence>
<dbReference type="PANTHER" id="PTHR39179:SF3">
    <property type="entry name" value="COTS-RELATED PROTEIN"/>
    <property type="match status" value="1"/>
</dbReference>
<dbReference type="SUPFAM" id="SSF56112">
    <property type="entry name" value="Protein kinase-like (PK-like)"/>
    <property type="match status" value="1"/>
</dbReference>
<dbReference type="InterPro" id="IPR002575">
    <property type="entry name" value="Aminoglycoside_PTrfase"/>
</dbReference>
<dbReference type="PANTHER" id="PTHR39179">
    <property type="entry name" value="SPORE COAT PROTEIN I"/>
    <property type="match status" value="1"/>
</dbReference>
<proteinExistence type="predicted"/>
<comment type="caution">
    <text evidence="2">The sequence shown here is derived from an EMBL/GenBank/DDBJ whole genome shotgun (WGS) entry which is preliminary data.</text>
</comment>
<dbReference type="InterPro" id="IPR011009">
    <property type="entry name" value="Kinase-like_dom_sf"/>
</dbReference>
<keyword evidence="3" id="KW-1185">Reference proteome</keyword>
<dbReference type="InterPro" id="IPR047175">
    <property type="entry name" value="CotS-like"/>
</dbReference>
<feature type="domain" description="Aminoglycoside phosphotransferase" evidence="1">
    <location>
        <begin position="22"/>
        <end position="242"/>
    </location>
</feature>
<dbReference type="Proteomes" id="UP001444625">
    <property type="component" value="Unassembled WGS sequence"/>
</dbReference>
<dbReference type="Pfam" id="PF01636">
    <property type="entry name" value="APH"/>
    <property type="match status" value="1"/>
</dbReference>
<accession>A0ABU9XBT3</accession>
<dbReference type="Gene3D" id="3.30.200.20">
    <property type="entry name" value="Phosphorylase Kinase, domain 1"/>
    <property type="match status" value="1"/>
</dbReference>
<dbReference type="RefSeq" id="WP_345823193.1">
    <property type="nucleotide sequence ID" value="NZ_JBDIML010000001.1"/>
</dbReference>
<evidence type="ECO:0000259" key="1">
    <source>
        <dbReference type="Pfam" id="PF01636"/>
    </source>
</evidence>
<reference evidence="2 3" key="1">
    <citation type="submission" date="2024-05" db="EMBL/GenBank/DDBJ databases">
        <authorList>
            <person name="Haq I."/>
            <person name="Ullah Z."/>
            <person name="Ahmad R."/>
            <person name="Li M."/>
            <person name="Tong Y."/>
        </authorList>
    </citation>
    <scope>NUCLEOTIDE SEQUENCE [LARGE SCALE GENOMIC DNA]</scope>
    <source>
        <strain evidence="2 3">16A2E</strain>
    </source>
</reference>
<evidence type="ECO:0000313" key="2">
    <source>
        <dbReference type="EMBL" id="MEN2765719.1"/>
    </source>
</evidence>
<name>A0ABU9XBT3_9BACI</name>
<protein>
    <recommendedName>
        <fullName evidence="1">Aminoglycoside phosphotransferase domain-containing protein</fullName>
    </recommendedName>
</protein>
<gene>
    <name evidence="2" type="ORF">ABC228_00835</name>
</gene>